<gene>
    <name evidence="1" type="ORF">LCGC14_1873600</name>
</gene>
<evidence type="ECO:0000313" key="1">
    <source>
        <dbReference type="EMBL" id="KKL93547.1"/>
    </source>
</evidence>
<comment type="caution">
    <text evidence="1">The sequence shown here is derived from an EMBL/GenBank/DDBJ whole genome shotgun (WGS) entry which is preliminary data.</text>
</comment>
<dbReference type="EMBL" id="LAZR01019156">
    <property type="protein sequence ID" value="KKL93547.1"/>
    <property type="molecule type" value="Genomic_DNA"/>
</dbReference>
<dbReference type="AlphaFoldDB" id="A0A0F9J300"/>
<accession>A0A0F9J300</accession>
<reference evidence="1" key="1">
    <citation type="journal article" date="2015" name="Nature">
        <title>Complex archaea that bridge the gap between prokaryotes and eukaryotes.</title>
        <authorList>
            <person name="Spang A."/>
            <person name="Saw J.H."/>
            <person name="Jorgensen S.L."/>
            <person name="Zaremba-Niedzwiedzka K."/>
            <person name="Martijn J."/>
            <person name="Lind A.E."/>
            <person name="van Eijk R."/>
            <person name="Schleper C."/>
            <person name="Guy L."/>
            <person name="Ettema T.J."/>
        </authorList>
    </citation>
    <scope>NUCLEOTIDE SEQUENCE</scope>
</reference>
<protein>
    <submittedName>
        <fullName evidence="1">Uncharacterized protein</fullName>
    </submittedName>
</protein>
<name>A0A0F9J300_9ZZZZ</name>
<sequence>MRATKTILILAAVMVVAAPPVVGAPMLNEFHYDNTGADVGEFVEVVLSAAADPTAVTVTLYNGNSGAQYGTHNVGSFTYHGTLADGNDYYSLSLPTNGLQNGSPDGIAVDVGGVVAEFWSYEGTFVAADGPAAALTSVDVGVAESGGTAVGSSIQRLAFGPTWVLTEGSSTLGAINVPEPATLALLAVGACLPLLRKRK</sequence>
<dbReference type="InterPro" id="IPR013424">
    <property type="entry name" value="Ice-binding_C"/>
</dbReference>
<organism evidence="1">
    <name type="scientific">marine sediment metagenome</name>
    <dbReference type="NCBI Taxonomy" id="412755"/>
    <lineage>
        <taxon>unclassified sequences</taxon>
        <taxon>metagenomes</taxon>
        <taxon>ecological metagenomes</taxon>
    </lineage>
</organism>
<dbReference type="NCBIfam" id="TIGR02595">
    <property type="entry name" value="PEP_CTERM"/>
    <property type="match status" value="1"/>
</dbReference>
<proteinExistence type="predicted"/>